<dbReference type="InterPro" id="IPR011006">
    <property type="entry name" value="CheY-like_superfamily"/>
</dbReference>
<sequence>MGASRILFLEDEIILALTFVDSLERLSIGEVHHATDIEEANAELDKRDFNIGVLDVNVAGVTSFGVAERMIAKGAKVIFATGYSFDPQLFEGFECEILRKPYEEKELRDVVLAAHRQLHGEPA</sequence>
<protein>
    <recommendedName>
        <fullName evidence="2">Response regulatory domain-containing protein</fullName>
    </recommendedName>
</protein>
<evidence type="ECO:0000313" key="4">
    <source>
        <dbReference type="Proteomes" id="UP001595607"/>
    </source>
</evidence>
<dbReference type="InterPro" id="IPR001789">
    <property type="entry name" value="Sig_transdc_resp-reg_receiver"/>
</dbReference>
<comment type="caution">
    <text evidence="3">The sequence shown here is derived from an EMBL/GenBank/DDBJ whole genome shotgun (WGS) entry which is preliminary data.</text>
</comment>
<dbReference type="EMBL" id="JBHRVA010000002">
    <property type="protein sequence ID" value="MFC3301839.1"/>
    <property type="molecule type" value="Genomic_DNA"/>
</dbReference>
<gene>
    <name evidence="3" type="ORF">ACFONP_03760</name>
</gene>
<feature type="modified residue" description="4-aspartylphosphate" evidence="1">
    <location>
        <position position="55"/>
    </location>
</feature>
<feature type="domain" description="Response regulatory" evidence="2">
    <location>
        <begin position="5"/>
        <end position="115"/>
    </location>
</feature>
<evidence type="ECO:0000313" key="3">
    <source>
        <dbReference type="EMBL" id="MFC3301839.1"/>
    </source>
</evidence>
<dbReference type="PROSITE" id="PS50110">
    <property type="entry name" value="RESPONSE_REGULATORY"/>
    <property type="match status" value="1"/>
</dbReference>
<keyword evidence="4" id="KW-1185">Reference proteome</keyword>
<dbReference type="SMART" id="SM00448">
    <property type="entry name" value="REC"/>
    <property type="match status" value="1"/>
</dbReference>
<organism evidence="3 4">
    <name type="scientific">Parvularcula lutaonensis</name>
    <dbReference type="NCBI Taxonomy" id="491923"/>
    <lineage>
        <taxon>Bacteria</taxon>
        <taxon>Pseudomonadati</taxon>
        <taxon>Pseudomonadota</taxon>
        <taxon>Alphaproteobacteria</taxon>
        <taxon>Parvularculales</taxon>
        <taxon>Parvularculaceae</taxon>
        <taxon>Parvularcula</taxon>
    </lineage>
</organism>
<name>A0ABV7M8Q5_9PROT</name>
<dbReference type="Gene3D" id="3.40.50.2300">
    <property type="match status" value="1"/>
</dbReference>
<evidence type="ECO:0000256" key="1">
    <source>
        <dbReference type="PROSITE-ProRule" id="PRU00169"/>
    </source>
</evidence>
<dbReference type="Proteomes" id="UP001595607">
    <property type="component" value="Unassembled WGS sequence"/>
</dbReference>
<reference evidence="4" key="1">
    <citation type="journal article" date="2019" name="Int. J. Syst. Evol. Microbiol.">
        <title>The Global Catalogue of Microorganisms (GCM) 10K type strain sequencing project: providing services to taxonomists for standard genome sequencing and annotation.</title>
        <authorList>
            <consortium name="The Broad Institute Genomics Platform"/>
            <consortium name="The Broad Institute Genome Sequencing Center for Infectious Disease"/>
            <person name="Wu L."/>
            <person name="Ma J."/>
        </authorList>
    </citation>
    <scope>NUCLEOTIDE SEQUENCE [LARGE SCALE GENOMIC DNA]</scope>
    <source>
        <strain evidence="4">KCTC 22245</strain>
    </source>
</reference>
<proteinExistence type="predicted"/>
<accession>A0ABV7M8Q5</accession>
<dbReference type="SUPFAM" id="SSF52172">
    <property type="entry name" value="CheY-like"/>
    <property type="match status" value="1"/>
</dbReference>
<dbReference type="RefSeq" id="WP_189573593.1">
    <property type="nucleotide sequence ID" value="NZ_BMXU01000001.1"/>
</dbReference>
<keyword evidence="1" id="KW-0597">Phosphoprotein</keyword>
<evidence type="ECO:0000259" key="2">
    <source>
        <dbReference type="PROSITE" id="PS50110"/>
    </source>
</evidence>